<sequence length="79" mass="9316">MTHTHTPAQNHESGLDINYDYIQGSIAIYRQYFYLREVEIYQHTYDSLEGLLPETISTNFLNVECCVQKMLNKLQSKTR</sequence>
<dbReference type="AlphaFoldDB" id="A0A0E9WJX9"/>
<proteinExistence type="predicted"/>
<dbReference type="EMBL" id="GBXM01018712">
    <property type="protein sequence ID" value="JAH89865.1"/>
    <property type="molecule type" value="Transcribed_RNA"/>
</dbReference>
<accession>A0A0E9WJX9</accession>
<reference evidence="1" key="1">
    <citation type="submission" date="2014-11" db="EMBL/GenBank/DDBJ databases">
        <authorList>
            <person name="Amaro Gonzalez C."/>
        </authorList>
    </citation>
    <scope>NUCLEOTIDE SEQUENCE</scope>
</reference>
<organism evidence="1">
    <name type="scientific">Anguilla anguilla</name>
    <name type="common">European freshwater eel</name>
    <name type="synonym">Muraena anguilla</name>
    <dbReference type="NCBI Taxonomy" id="7936"/>
    <lineage>
        <taxon>Eukaryota</taxon>
        <taxon>Metazoa</taxon>
        <taxon>Chordata</taxon>
        <taxon>Craniata</taxon>
        <taxon>Vertebrata</taxon>
        <taxon>Euteleostomi</taxon>
        <taxon>Actinopterygii</taxon>
        <taxon>Neopterygii</taxon>
        <taxon>Teleostei</taxon>
        <taxon>Anguilliformes</taxon>
        <taxon>Anguillidae</taxon>
        <taxon>Anguilla</taxon>
    </lineage>
</organism>
<protein>
    <submittedName>
        <fullName evidence="1">Uncharacterized protein</fullName>
    </submittedName>
</protein>
<name>A0A0E9WJX9_ANGAN</name>
<reference evidence="1" key="2">
    <citation type="journal article" date="2015" name="Fish Shellfish Immunol.">
        <title>Early steps in the European eel (Anguilla anguilla)-Vibrio vulnificus interaction in the gills: Role of the RtxA13 toxin.</title>
        <authorList>
            <person name="Callol A."/>
            <person name="Pajuelo D."/>
            <person name="Ebbesson L."/>
            <person name="Teles M."/>
            <person name="MacKenzie S."/>
            <person name="Amaro C."/>
        </authorList>
    </citation>
    <scope>NUCLEOTIDE SEQUENCE</scope>
</reference>
<evidence type="ECO:0000313" key="1">
    <source>
        <dbReference type="EMBL" id="JAH89865.1"/>
    </source>
</evidence>